<accession>A0ABQ7XA98</accession>
<name>A0ABQ7XA98_BRANA</name>
<reference evidence="1 2" key="1">
    <citation type="submission" date="2021-05" db="EMBL/GenBank/DDBJ databases">
        <title>Genome Assembly of Synthetic Allotetraploid Brassica napus Reveals Homoeologous Exchanges between Subgenomes.</title>
        <authorList>
            <person name="Davis J.T."/>
        </authorList>
    </citation>
    <scope>NUCLEOTIDE SEQUENCE [LARGE SCALE GENOMIC DNA]</scope>
    <source>
        <strain evidence="2">cv. Da-Ae</strain>
        <tissue evidence="1">Seedling</tissue>
    </source>
</reference>
<evidence type="ECO:0000313" key="1">
    <source>
        <dbReference type="EMBL" id="KAH0852738.1"/>
    </source>
</evidence>
<gene>
    <name evidence="1" type="ORF">HID58_090794</name>
</gene>
<sequence>MDVQQLRRLGYKQITFLNDCRPLVDEWNQFVFDSSIKAVRSSEISSMVQDILENSKCNRPFNISLGIN</sequence>
<dbReference type="EMBL" id="JAGKQM010000980">
    <property type="protein sequence ID" value="KAH0852738.1"/>
    <property type="molecule type" value="Genomic_DNA"/>
</dbReference>
<keyword evidence="2" id="KW-1185">Reference proteome</keyword>
<dbReference type="Proteomes" id="UP000824890">
    <property type="component" value="Unassembled WGS sequence"/>
</dbReference>
<evidence type="ECO:0000313" key="2">
    <source>
        <dbReference type="Proteomes" id="UP000824890"/>
    </source>
</evidence>
<proteinExistence type="predicted"/>
<comment type="caution">
    <text evidence="1">The sequence shown here is derived from an EMBL/GenBank/DDBJ whole genome shotgun (WGS) entry which is preliminary data.</text>
</comment>
<protein>
    <submittedName>
        <fullName evidence="1">Uncharacterized protein</fullName>
    </submittedName>
</protein>
<organism evidence="1 2">
    <name type="scientific">Brassica napus</name>
    <name type="common">Rape</name>
    <dbReference type="NCBI Taxonomy" id="3708"/>
    <lineage>
        <taxon>Eukaryota</taxon>
        <taxon>Viridiplantae</taxon>
        <taxon>Streptophyta</taxon>
        <taxon>Embryophyta</taxon>
        <taxon>Tracheophyta</taxon>
        <taxon>Spermatophyta</taxon>
        <taxon>Magnoliopsida</taxon>
        <taxon>eudicotyledons</taxon>
        <taxon>Gunneridae</taxon>
        <taxon>Pentapetalae</taxon>
        <taxon>rosids</taxon>
        <taxon>malvids</taxon>
        <taxon>Brassicales</taxon>
        <taxon>Brassicaceae</taxon>
        <taxon>Brassiceae</taxon>
        <taxon>Brassica</taxon>
    </lineage>
</organism>